<gene>
    <name evidence="1" type="ORF">SAMN04489735_105919</name>
</gene>
<evidence type="ECO:0000313" key="1">
    <source>
        <dbReference type="EMBL" id="SDH78606.1"/>
    </source>
</evidence>
<reference evidence="1 2" key="1">
    <citation type="submission" date="2016-10" db="EMBL/GenBank/DDBJ databases">
        <authorList>
            <person name="de Groot N.N."/>
        </authorList>
    </citation>
    <scope>NUCLEOTIDE SEQUENCE [LARGE SCALE GENOMIC DNA]</scope>
    <source>
        <strain evidence="1 2">L 420-91</strain>
    </source>
</reference>
<sequence>MVPAKGIEPSTP</sequence>
<organism evidence="1 2">
    <name type="scientific">Aneurinibacillus thermoaerophilus</name>
    <dbReference type="NCBI Taxonomy" id="143495"/>
    <lineage>
        <taxon>Bacteria</taxon>
        <taxon>Bacillati</taxon>
        <taxon>Bacillota</taxon>
        <taxon>Bacilli</taxon>
        <taxon>Bacillales</taxon>
        <taxon>Paenibacillaceae</taxon>
        <taxon>Aneurinibacillus group</taxon>
        <taxon>Aneurinibacillus</taxon>
    </lineage>
</organism>
<evidence type="ECO:0000313" key="2">
    <source>
        <dbReference type="Proteomes" id="UP000198956"/>
    </source>
</evidence>
<proteinExistence type="predicted"/>
<accession>A0A1G8F8Y2</accession>
<name>A0A1G8F8Y2_ANETH</name>
<dbReference type="EMBL" id="FNDE01000059">
    <property type="protein sequence ID" value="SDH78606.1"/>
    <property type="molecule type" value="Genomic_DNA"/>
</dbReference>
<dbReference type="Proteomes" id="UP000198956">
    <property type="component" value="Unassembled WGS sequence"/>
</dbReference>
<protein>
    <submittedName>
        <fullName evidence="1">Uncharacterized protein</fullName>
    </submittedName>
</protein>